<dbReference type="Proteomes" id="UP000605970">
    <property type="component" value="Unassembled WGS sequence"/>
</dbReference>
<accession>A0A8S9ZG74</accession>
<dbReference type="EMBL" id="JABEBT010000107">
    <property type="protein sequence ID" value="KAF7632269.1"/>
    <property type="molecule type" value="Genomic_DNA"/>
</dbReference>
<keyword evidence="1" id="KW-0732">Signal</keyword>
<dbReference type="AlphaFoldDB" id="A0A8S9ZG74"/>
<protein>
    <recommendedName>
        <fullName evidence="4">Fe/B12 periplasmic-binding domain-containing protein</fullName>
    </recommendedName>
</protein>
<reference evidence="2" key="1">
    <citation type="journal article" date="2020" name="Ecol. Evol.">
        <title>Genome structure and content of the rice root-knot nematode (Meloidogyne graminicola).</title>
        <authorList>
            <person name="Phan N.T."/>
            <person name="Danchin E.G.J."/>
            <person name="Klopp C."/>
            <person name="Perfus-Barbeoch L."/>
            <person name="Kozlowski D.K."/>
            <person name="Koutsovoulos G.D."/>
            <person name="Lopez-Roques C."/>
            <person name="Bouchez O."/>
            <person name="Zahm M."/>
            <person name="Besnard G."/>
            <person name="Bellafiore S."/>
        </authorList>
    </citation>
    <scope>NUCLEOTIDE SEQUENCE</scope>
    <source>
        <strain evidence="2">VN-18</strain>
    </source>
</reference>
<proteinExistence type="predicted"/>
<dbReference type="OrthoDB" id="284184at2759"/>
<evidence type="ECO:0000313" key="3">
    <source>
        <dbReference type="Proteomes" id="UP000605970"/>
    </source>
</evidence>
<organism evidence="2 3">
    <name type="scientific">Meloidogyne graminicola</name>
    <dbReference type="NCBI Taxonomy" id="189291"/>
    <lineage>
        <taxon>Eukaryota</taxon>
        <taxon>Metazoa</taxon>
        <taxon>Ecdysozoa</taxon>
        <taxon>Nematoda</taxon>
        <taxon>Chromadorea</taxon>
        <taxon>Rhabditida</taxon>
        <taxon>Tylenchina</taxon>
        <taxon>Tylenchomorpha</taxon>
        <taxon>Tylenchoidea</taxon>
        <taxon>Meloidogynidae</taxon>
        <taxon>Meloidogyninae</taxon>
        <taxon>Meloidogyne</taxon>
    </lineage>
</organism>
<feature type="signal peptide" evidence="1">
    <location>
        <begin position="1"/>
        <end position="24"/>
    </location>
</feature>
<comment type="caution">
    <text evidence="2">The sequence shown here is derived from an EMBL/GenBank/DDBJ whole genome shotgun (WGS) entry which is preliminary data.</text>
</comment>
<keyword evidence="3" id="KW-1185">Reference proteome</keyword>
<evidence type="ECO:0008006" key="4">
    <source>
        <dbReference type="Google" id="ProtNLM"/>
    </source>
</evidence>
<name>A0A8S9ZG74_9BILA</name>
<feature type="chain" id="PRO_5035789647" description="Fe/B12 periplasmic-binding domain-containing protein" evidence="1">
    <location>
        <begin position="25"/>
        <end position="228"/>
    </location>
</feature>
<sequence>MFKKYNFQLILIFIVFLSLNKLEAKLNKSLNKTLISPTFKQVDLTKRPLNFYIIANGKHAKVLNKSLPSSENNVNKIVDYKISRPPFLIKNRGSVILLNENSLNWHFGYPSLLQMLAASGHTTVAIEGSNIDQIKEVINWEELHNILILADEKKKKNKKIGKNNIHWISLKKEIKEEFKEENLKEINFEWEPKNKEKIEKLTQITVNLLDFIHPLFNLVKGTLISSES</sequence>
<evidence type="ECO:0000313" key="2">
    <source>
        <dbReference type="EMBL" id="KAF7632269.1"/>
    </source>
</evidence>
<gene>
    <name evidence="2" type="ORF">Mgra_00008339</name>
</gene>
<evidence type="ECO:0000256" key="1">
    <source>
        <dbReference type="SAM" id="SignalP"/>
    </source>
</evidence>